<proteinExistence type="predicted"/>
<dbReference type="Proteomes" id="UP001500124">
    <property type="component" value="Unassembled WGS sequence"/>
</dbReference>
<sequence length="403" mass="43896">MMSYANDAAGERIGRRIAEARKARGLTQLQLAQRIPCSKSLVAQVERGHKPATPSLTAGAARALGVRLEQLTGQPYEDPYRGRVYETIPGIQAAMLSWDLPDDSVRARPYADLAADVAKVSALGRKASYAKLGLALPSLLDELSTACHAAEGAERERLFGLLAEAYSGVTGIAYALGLFDLRSLAMDRVQWAAAASGDPLRVARTQWQRSTLFLQAASYERGMRLLERVRRHVGEDIAHMDEPSLSVHGAAHLRSAIFAARAGNGPTARAHLDAAAETARLLGHDDANHYGLEFGPTNVAMHRLGVAVEMYDGPEVVRSTRQTRLPADVAPVRAGRWYMDAAKGWLDYGNREKAFAALQAARRVAPEQTRNHPQVRETVQTLIHMERYGKDSLAGFASWIGLS</sequence>
<reference evidence="3" key="1">
    <citation type="journal article" date="2019" name="Int. J. Syst. Evol. Microbiol.">
        <title>The Global Catalogue of Microorganisms (GCM) 10K type strain sequencing project: providing services to taxonomists for standard genome sequencing and annotation.</title>
        <authorList>
            <consortium name="The Broad Institute Genomics Platform"/>
            <consortium name="The Broad Institute Genome Sequencing Center for Infectious Disease"/>
            <person name="Wu L."/>
            <person name="Ma J."/>
        </authorList>
    </citation>
    <scope>NUCLEOTIDE SEQUENCE [LARGE SCALE GENOMIC DNA]</scope>
    <source>
        <strain evidence="3">JCM 18410</strain>
    </source>
</reference>
<keyword evidence="3" id="KW-1185">Reference proteome</keyword>
<dbReference type="PROSITE" id="PS50943">
    <property type="entry name" value="HTH_CROC1"/>
    <property type="match status" value="1"/>
</dbReference>
<gene>
    <name evidence="2" type="ORF">GCM10023336_37620</name>
</gene>
<dbReference type="SUPFAM" id="SSF47413">
    <property type="entry name" value="lambda repressor-like DNA-binding domains"/>
    <property type="match status" value="1"/>
</dbReference>
<name>A0ABP9KPK9_9ACTN</name>
<organism evidence="2 3">
    <name type="scientific">Streptomyces similanensis</name>
    <dbReference type="NCBI Taxonomy" id="1274988"/>
    <lineage>
        <taxon>Bacteria</taxon>
        <taxon>Bacillati</taxon>
        <taxon>Actinomycetota</taxon>
        <taxon>Actinomycetes</taxon>
        <taxon>Kitasatosporales</taxon>
        <taxon>Streptomycetaceae</taxon>
        <taxon>Streptomyces</taxon>
    </lineage>
</organism>
<accession>A0ABP9KPK9</accession>
<evidence type="ECO:0000313" key="2">
    <source>
        <dbReference type="EMBL" id="GAA5060775.1"/>
    </source>
</evidence>
<evidence type="ECO:0000313" key="3">
    <source>
        <dbReference type="Proteomes" id="UP001500124"/>
    </source>
</evidence>
<dbReference type="Pfam" id="PF13560">
    <property type="entry name" value="HTH_31"/>
    <property type="match status" value="1"/>
</dbReference>
<dbReference type="InterPro" id="IPR010982">
    <property type="entry name" value="Lambda_DNA-bd_dom_sf"/>
</dbReference>
<dbReference type="EMBL" id="BAABKC010000053">
    <property type="protein sequence ID" value="GAA5060775.1"/>
    <property type="molecule type" value="Genomic_DNA"/>
</dbReference>
<feature type="domain" description="HTH cro/C1-type" evidence="1">
    <location>
        <begin position="17"/>
        <end position="71"/>
    </location>
</feature>
<dbReference type="SMART" id="SM00530">
    <property type="entry name" value="HTH_XRE"/>
    <property type="match status" value="1"/>
</dbReference>
<dbReference type="InterPro" id="IPR001387">
    <property type="entry name" value="Cro/C1-type_HTH"/>
</dbReference>
<protein>
    <submittedName>
        <fullName evidence="2">Helix-turn-helix transcriptional regulator</fullName>
    </submittedName>
</protein>
<comment type="caution">
    <text evidence="2">The sequence shown here is derived from an EMBL/GenBank/DDBJ whole genome shotgun (WGS) entry which is preliminary data.</text>
</comment>
<dbReference type="Gene3D" id="1.10.260.40">
    <property type="entry name" value="lambda repressor-like DNA-binding domains"/>
    <property type="match status" value="1"/>
</dbReference>
<dbReference type="RefSeq" id="WP_345669384.1">
    <property type="nucleotide sequence ID" value="NZ_BAABKC010000053.1"/>
</dbReference>
<evidence type="ECO:0000259" key="1">
    <source>
        <dbReference type="PROSITE" id="PS50943"/>
    </source>
</evidence>
<dbReference type="CDD" id="cd00093">
    <property type="entry name" value="HTH_XRE"/>
    <property type="match status" value="1"/>
</dbReference>